<evidence type="ECO:0000313" key="2">
    <source>
        <dbReference type="Proteomes" id="UP000018896"/>
    </source>
</evidence>
<keyword evidence="2" id="KW-1185">Reference proteome</keyword>
<evidence type="ECO:0000313" key="1">
    <source>
        <dbReference type="EMBL" id="GAE35715.1"/>
    </source>
</evidence>
<dbReference type="STRING" id="1236973.JCM9157_2836"/>
<protein>
    <submittedName>
        <fullName evidence="1">Uncharacterized protein</fullName>
    </submittedName>
</protein>
<accession>W4QU69</accession>
<dbReference type="OrthoDB" id="2911767at2"/>
<dbReference type="Proteomes" id="UP000018896">
    <property type="component" value="Unassembled WGS sequence"/>
</dbReference>
<dbReference type="EMBL" id="BAUV01000022">
    <property type="protein sequence ID" value="GAE35715.1"/>
    <property type="molecule type" value="Genomic_DNA"/>
</dbReference>
<proteinExistence type="predicted"/>
<dbReference type="eggNOG" id="ENOG5030DHD">
    <property type="taxonomic scope" value="Bacteria"/>
</dbReference>
<dbReference type="RefSeq" id="WP_035665232.1">
    <property type="nucleotide sequence ID" value="NZ_BAUV01000022.1"/>
</dbReference>
<dbReference type="AlphaFoldDB" id="W4QU69"/>
<organism evidence="1 2">
    <name type="scientific">Halalkalibacter akibai (strain ATCC 43226 / DSM 21942 / CIP 109018 / JCM 9157 / 1139)</name>
    <name type="common">Bacillus akibai</name>
    <dbReference type="NCBI Taxonomy" id="1236973"/>
    <lineage>
        <taxon>Bacteria</taxon>
        <taxon>Bacillati</taxon>
        <taxon>Bacillota</taxon>
        <taxon>Bacilli</taxon>
        <taxon>Bacillales</taxon>
        <taxon>Bacillaceae</taxon>
        <taxon>Halalkalibacter</taxon>
    </lineage>
</organism>
<sequence length="104" mass="12134">MEKQEIMQKIKHLQHNKGEYEIFIHHRPPEEHGDAVKLLLNDDDSFQAVVFDPDTKEVFSEKTFQNEKETYTFIVKTLEPKKDDNAGLEYIDLDITEPKGTLGD</sequence>
<gene>
    <name evidence="1" type="ORF">JCM9157_2836</name>
</gene>
<name>W4QU69_HALA3</name>
<reference evidence="1 2" key="1">
    <citation type="journal article" date="2014" name="Genome Announc.">
        <title>Draft Genome Sequences of Three Alkaliphilic Bacillus Strains, Bacillus wakoensis JCM 9140T, Bacillus akibai JCM 9157T, and Bacillus hemicellulosilyticus JCM 9152T.</title>
        <authorList>
            <person name="Yuki M."/>
            <person name="Oshima K."/>
            <person name="Suda W."/>
            <person name="Oshida Y."/>
            <person name="Kitamura K."/>
            <person name="Iida T."/>
            <person name="Hattori M."/>
            <person name="Ohkuma M."/>
        </authorList>
    </citation>
    <scope>NUCLEOTIDE SEQUENCE [LARGE SCALE GENOMIC DNA]</scope>
    <source>
        <strain evidence="1 2">JCM 9157</strain>
    </source>
</reference>
<comment type="caution">
    <text evidence="1">The sequence shown here is derived from an EMBL/GenBank/DDBJ whole genome shotgun (WGS) entry which is preliminary data.</text>
</comment>